<evidence type="ECO:0000259" key="2">
    <source>
        <dbReference type="Pfam" id="PF06439"/>
    </source>
</evidence>
<dbReference type="HOGENOM" id="CLU_073042_0_0_6"/>
<dbReference type="InterPro" id="IPR010496">
    <property type="entry name" value="AL/BT2_dom"/>
</dbReference>
<sequence precursor="true">MTKWGVSIKSRSQQVIAALLLSTVATAGVAADNQLSKKEKEAGWQLLFNGKDMSQWRNFKQQGVNPKWVIDQDSIHLSGGGGGDLLTKQAYKNFELTLDWKISRAGNSGIFVLADELGSKIYSHAIEVQILDNQRHADNKIDSHLSGSIYDIQASPPASHRVAGEWNKVRIRMHNNSLSVWQNGILTADLIVGSEKWNSLVAESKFRTWTGFAQTSQGHIGLQDHSDPVWFKNIKLREL</sequence>
<proteinExistence type="predicted"/>
<organism evidence="3 4">
    <name type="scientific">Shewanella woodyi (strain ATCC 51908 / MS32)</name>
    <dbReference type="NCBI Taxonomy" id="392500"/>
    <lineage>
        <taxon>Bacteria</taxon>
        <taxon>Pseudomonadati</taxon>
        <taxon>Pseudomonadota</taxon>
        <taxon>Gammaproteobacteria</taxon>
        <taxon>Alteromonadales</taxon>
        <taxon>Shewanellaceae</taxon>
        <taxon>Shewanella</taxon>
    </lineage>
</organism>
<accession>B1KP96</accession>
<keyword evidence="1" id="KW-0732">Signal</keyword>
<feature type="domain" description="3-keto-alpha-glucoside-1,2-lyase/3-keto-2-hydroxy-glucal hydratase" evidence="2">
    <location>
        <begin position="43"/>
        <end position="237"/>
    </location>
</feature>
<feature type="chain" id="PRO_5002767267" description="3-keto-alpha-glucoside-1,2-lyase/3-keto-2-hydroxy-glucal hydratase domain-containing protein" evidence="1">
    <location>
        <begin position="28"/>
        <end position="239"/>
    </location>
</feature>
<dbReference type="Gene3D" id="2.60.120.560">
    <property type="entry name" value="Exo-inulinase, domain 1"/>
    <property type="match status" value="1"/>
</dbReference>
<name>B1KP96_SHEWM</name>
<dbReference type="RefSeq" id="WP_012323015.1">
    <property type="nucleotide sequence ID" value="NC_010506.1"/>
</dbReference>
<gene>
    <name evidence="3" type="ordered locus">Swoo_0366</name>
</gene>
<dbReference type="AlphaFoldDB" id="B1KP96"/>
<evidence type="ECO:0000256" key="1">
    <source>
        <dbReference type="SAM" id="SignalP"/>
    </source>
</evidence>
<evidence type="ECO:0000313" key="3">
    <source>
        <dbReference type="EMBL" id="ACA84666.1"/>
    </source>
</evidence>
<evidence type="ECO:0000313" key="4">
    <source>
        <dbReference type="Proteomes" id="UP000002168"/>
    </source>
</evidence>
<reference evidence="3 4" key="1">
    <citation type="submission" date="2008-02" db="EMBL/GenBank/DDBJ databases">
        <title>Complete sequence of Shewanella woodyi ATCC 51908.</title>
        <authorList>
            <consortium name="US DOE Joint Genome Institute"/>
            <person name="Copeland A."/>
            <person name="Lucas S."/>
            <person name="Lapidus A."/>
            <person name="Glavina del Rio T."/>
            <person name="Dalin E."/>
            <person name="Tice H."/>
            <person name="Bruce D."/>
            <person name="Goodwin L."/>
            <person name="Pitluck S."/>
            <person name="Sims D."/>
            <person name="Brettin T."/>
            <person name="Detter J.C."/>
            <person name="Han C."/>
            <person name="Kuske C.R."/>
            <person name="Schmutz J."/>
            <person name="Larimer F."/>
            <person name="Land M."/>
            <person name="Hauser L."/>
            <person name="Kyrpides N."/>
            <person name="Lykidis A."/>
            <person name="Zhao J.-S."/>
            <person name="Richardson P."/>
        </authorList>
    </citation>
    <scope>NUCLEOTIDE SEQUENCE [LARGE SCALE GENOMIC DNA]</scope>
    <source>
        <strain evidence="4">ATCC 51908 / MS32</strain>
    </source>
</reference>
<keyword evidence="4" id="KW-1185">Reference proteome</keyword>
<dbReference type="eggNOG" id="COG2133">
    <property type="taxonomic scope" value="Bacteria"/>
</dbReference>
<dbReference type="STRING" id="392500.Swoo_0366"/>
<dbReference type="Pfam" id="PF06439">
    <property type="entry name" value="3keto-disac_hyd"/>
    <property type="match status" value="1"/>
</dbReference>
<protein>
    <recommendedName>
        <fullName evidence="2">3-keto-alpha-glucoside-1,2-lyase/3-keto-2-hydroxy-glucal hydratase domain-containing protein</fullName>
    </recommendedName>
</protein>
<dbReference type="EMBL" id="CP000961">
    <property type="protein sequence ID" value="ACA84666.1"/>
    <property type="molecule type" value="Genomic_DNA"/>
</dbReference>
<dbReference type="KEGG" id="swd:Swoo_0366"/>
<dbReference type="Proteomes" id="UP000002168">
    <property type="component" value="Chromosome"/>
</dbReference>
<dbReference type="GO" id="GO:0016787">
    <property type="term" value="F:hydrolase activity"/>
    <property type="evidence" value="ECO:0007669"/>
    <property type="project" value="InterPro"/>
</dbReference>
<feature type="signal peptide" evidence="1">
    <location>
        <begin position="1"/>
        <end position="27"/>
    </location>
</feature>